<evidence type="ECO:0000313" key="1">
    <source>
        <dbReference type="EMBL" id="CAN67547.1"/>
    </source>
</evidence>
<dbReference type="EMBL" id="AM447184">
    <property type="protein sequence ID" value="CAN67547.1"/>
    <property type="molecule type" value="Genomic_DNA"/>
</dbReference>
<gene>
    <name evidence="1" type="ORF">VITISV_007123</name>
</gene>
<sequence>MGSDGFKEVRNGVRGFVCVISRCAGLFSSDAWSRGYVGIFATSLGFVRCFRKPPLFHKSISQPGGDFIAKGHFRSLFRSLKVILQPNAIFAANGHFRRPFRSPFRSL</sequence>
<accession>A5B5C2</accession>
<name>A5B5C2_VITVI</name>
<organism evidence="1">
    <name type="scientific">Vitis vinifera</name>
    <name type="common">Grape</name>
    <dbReference type="NCBI Taxonomy" id="29760"/>
    <lineage>
        <taxon>Eukaryota</taxon>
        <taxon>Viridiplantae</taxon>
        <taxon>Streptophyta</taxon>
        <taxon>Embryophyta</taxon>
        <taxon>Tracheophyta</taxon>
        <taxon>Spermatophyta</taxon>
        <taxon>Magnoliopsida</taxon>
        <taxon>eudicotyledons</taxon>
        <taxon>Gunneridae</taxon>
        <taxon>Pentapetalae</taxon>
        <taxon>rosids</taxon>
        <taxon>Vitales</taxon>
        <taxon>Vitaceae</taxon>
        <taxon>Viteae</taxon>
        <taxon>Vitis</taxon>
    </lineage>
</organism>
<reference evidence="1" key="1">
    <citation type="journal article" date="2007" name="PLoS ONE">
        <title>The first genome sequence of an elite grapevine cultivar (Pinot noir Vitis vinifera L.): coping with a highly heterozygous genome.</title>
        <authorList>
            <person name="Velasco R."/>
            <person name="Zharkikh A."/>
            <person name="Troggio M."/>
            <person name="Cartwright D.A."/>
            <person name="Cestaro A."/>
            <person name="Pruss D."/>
            <person name="Pindo M."/>
            <person name="FitzGerald L.M."/>
            <person name="Vezzulli S."/>
            <person name="Reid J."/>
            <person name="Malacarne G."/>
            <person name="Iliev D."/>
            <person name="Coppola G."/>
            <person name="Wardell B."/>
            <person name="Micheletti D."/>
            <person name="Macalma T."/>
            <person name="Facci M."/>
            <person name="Mitchell J.T."/>
            <person name="Perazzolli M."/>
            <person name="Eldredge G."/>
            <person name="Gatto P."/>
            <person name="Oyzerski R."/>
            <person name="Moretto M."/>
            <person name="Gutin N."/>
            <person name="Stefanini M."/>
            <person name="Chen Y."/>
            <person name="Segala C."/>
            <person name="Davenport C."/>
            <person name="Dematte L."/>
            <person name="Mraz A."/>
            <person name="Battilana J."/>
            <person name="Stormo K."/>
            <person name="Costa F."/>
            <person name="Tao Q."/>
            <person name="Si-Ammour A."/>
            <person name="Harkins T."/>
            <person name="Lackey A."/>
            <person name="Perbost C."/>
            <person name="Taillon B."/>
            <person name="Stella A."/>
            <person name="Solovyev V."/>
            <person name="Fawcett J.A."/>
            <person name="Sterck L."/>
            <person name="Vandepoele K."/>
            <person name="Grando S.M."/>
            <person name="Toppo S."/>
            <person name="Moser C."/>
            <person name="Lanchbury J."/>
            <person name="Bogden R."/>
            <person name="Skolnick M."/>
            <person name="Sgaramella V."/>
            <person name="Bhatnagar S.K."/>
            <person name="Fontana P."/>
            <person name="Gutin A."/>
            <person name="Van de Peer Y."/>
            <person name="Salamini F."/>
            <person name="Viola R."/>
        </authorList>
    </citation>
    <scope>NUCLEOTIDE SEQUENCE</scope>
</reference>
<dbReference type="AlphaFoldDB" id="A5B5C2"/>
<protein>
    <submittedName>
        <fullName evidence="1">Uncharacterized protein</fullName>
    </submittedName>
</protein>
<proteinExistence type="predicted"/>